<organism evidence="2 3">
    <name type="scientific">Acrasis kona</name>
    <dbReference type="NCBI Taxonomy" id="1008807"/>
    <lineage>
        <taxon>Eukaryota</taxon>
        <taxon>Discoba</taxon>
        <taxon>Heterolobosea</taxon>
        <taxon>Tetramitia</taxon>
        <taxon>Eutetramitia</taxon>
        <taxon>Acrasidae</taxon>
        <taxon>Acrasis</taxon>
    </lineage>
</organism>
<proteinExistence type="predicted"/>
<name>A0AAW2YLV2_9EUKA</name>
<gene>
    <name evidence="2" type="ORF">AKO1_005314</name>
</gene>
<dbReference type="PANTHER" id="PTHR13318:SF95">
    <property type="entry name" value="F-BOX PROTEIN YLR352W"/>
    <property type="match status" value="1"/>
</dbReference>
<accession>A0AAW2YLV2</accession>
<dbReference type="Gene3D" id="3.80.10.10">
    <property type="entry name" value="Ribonuclease Inhibitor"/>
    <property type="match status" value="2"/>
</dbReference>
<evidence type="ECO:0000259" key="1">
    <source>
        <dbReference type="Pfam" id="PF00646"/>
    </source>
</evidence>
<dbReference type="EMBL" id="JAOPGA020000288">
    <property type="protein sequence ID" value="KAL0477983.1"/>
    <property type="molecule type" value="Genomic_DNA"/>
</dbReference>
<dbReference type="SUPFAM" id="SSF52047">
    <property type="entry name" value="RNI-like"/>
    <property type="match status" value="2"/>
</dbReference>
<keyword evidence="3" id="KW-1185">Reference proteome</keyword>
<dbReference type="Pfam" id="PF00646">
    <property type="entry name" value="F-box"/>
    <property type="match status" value="1"/>
</dbReference>
<dbReference type="Proteomes" id="UP001431209">
    <property type="component" value="Unassembled WGS sequence"/>
</dbReference>
<evidence type="ECO:0000313" key="3">
    <source>
        <dbReference type="Proteomes" id="UP001431209"/>
    </source>
</evidence>
<dbReference type="PANTHER" id="PTHR13318">
    <property type="entry name" value="PARTNER OF PAIRED, ISOFORM B-RELATED"/>
    <property type="match status" value="1"/>
</dbReference>
<dbReference type="InterPro" id="IPR032675">
    <property type="entry name" value="LRR_dom_sf"/>
</dbReference>
<sequence>MDSAPIFDDIPDEVLTEILCYMPTRYVLLTMTSCRRFLTLAASFLLNNRGIDYLHQLNIKIPSKGLTSLLNYISPNQLFVLCLYEDGALNSSCWPAIVESIWRNKDSLRSLGLNVQNLTPNELEMFSELQVPNLNTLRMKFKPNQVNINNTNINSIWKFTSKCELLETLSLETPQFIKINYSQEEFITTLSRLKSLSMIGCLIAQPLSMMGRGPNTSPTQELVYQSLTQLCPNLHTLKANCHQGGIVIDFSDPNEILRFAGELNHIEVGASIINFVNHDRVDWNEFSLPKIHCAHIHASHQLNVPPNVIVPKIVPNITQLVINKYLMVAKFLKYCRQLTSVKIDTDTSVLSIEQEKDALDELESMSASHMKSLSIVNSTMSLDYLVCLVTACHNLKRLDINEASSVAGTRTFTMCQIENIKITNCFMTLPTIFSLVTSCSEHLRMLELSYIDPYIPCVQVGIKLYEPVLFPNLKCLLLNFGEKVPSHHVSFALEELCSFQLPSLKRLDLKSRQDNVIDQVNLFLKACPPLSCLSISQCDNDTLGIVSGKRHHMKRIDVFRGDITFKGLQQLTAEARHELENLTIMEILIDDLNEFCDFIKGCPNLNTLSINTRNTGPTDQLLIKISEYCPALEFIVIGGKGPEMNLTHQVMIDFIQGFQLLKLLVMDECPLNKNDIKMIQHHCREVLLRPAPKLVLSIMTKRNLGKKSCNVL</sequence>
<reference evidence="2 3" key="1">
    <citation type="submission" date="2024-03" db="EMBL/GenBank/DDBJ databases">
        <title>The Acrasis kona genome and developmental transcriptomes reveal deep origins of eukaryotic multicellular pathways.</title>
        <authorList>
            <person name="Sheikh S."/>
            <person name="Fu C.-J."/>
            <person name="Brown M.W."/>
            <person name="Baldauf S.L."/>
        </authorList>
    </citation>
    <scope>NUCLEOTIDE SEQUENCE [LARGE SCALE GENOMIC DNA]</scope>
    <source>
        <strain evidence="2 3">ATCC MYA-3509</strain>
    </source>
</reference>
<dbReference type="InterPro" id="IPR036047">
    <property type="entry name" value="F-box-like_dom_sf"/>
</dbReference>
<evidence type="ECO:0000313" key="2">
    <source>
        <dbReference type="EMBL" id="KAL0477983.1"/>
    </source>
</evidence>
<protein>
    <submittedName>
        <fullName evidence="2">Fbxl15</fullName>
    </submittedName>
</protein>
<comment type="caution">
    <text evidence="2">The sequence shown here is derived from an EMBL/GenBank/DDBJ whole genome shotgun (WGS) entry which is preliminary data.</text>
</comment>
<feature type="domain" description="F-box" evidence="1">
    <location>
        <begin position="7"/>
        <end position="46"/>
    </location>
</feature>
<dbReference type="SUPFAM" id="SSF81383">
    <property type="entry name" value="F-box domain"/>
    <property type="match status" value="1"/>
</dbReference>
<dbReference type="AlphaFoldDB" id="A0AAW2YLV2"/>
<dbReference type="InterPro" id="IPR001810">
    <property type="entry name" value="F-box_dom"/>
</dbReference>
<dbReference type="GO" id="GO:0031146">
    <property type="term" value="P:SCF-dependent proteasomal ubiquitin-dependent protein catabolic process"/>
    <property type="evidence" value="ECO:0007669"/>
    <property type="project" value="TreeGrafter"/>
</dbReference>
<dbReference type="GO" id="GO:0019005">
    <property type="term" value="C:SCF ubiquitin ligase complex"/>
    <property type="evidence" value="ECO:0007669"/>
    <property type="project" value="TreeGrafter"/>
</dbReference>